<dbReference type="PANTHER" id="PTHR43690">
    <property type="entry name" value="NARDILYSIN"/>
    <property type="match status" value="1"/>
</dbReference>
<dbReference type="GO" id="GO:0046872">
    <property type="term" value="F:metal ion binding"/>
    <property type="evidence" value="ECO:0007669"/>
    <property type="project" value="InterPro"/>
</dbReference>
<dbReference type="Pfam" id="PF00675">
    <property type="entry name" value="Peptidase_M16"/>
    <property type="match status" value="1"/>
</dbReference>
<sequence>MKAKHALLSLLLVPFASLQAGYKLVQAPLPEDLMQVHIYELDNGLTVYLTENDETPTFRSEITVRAGSKDDPEDATGLAHYLEHLLFKGNHEMGTSDWEKEKVHIDRITELYEEHFAEDDSERRAEIYEEINKESQLAAQYAIPGEFDTLISALGGSGINAYTAPDRTVYLEELPSNRLEQWAKIESARFTNPVLRLFQPELEIVYEEKNRAMDSKDRLIQEAIFELLYGEHPYGSQTALGSIEHLKRPSLKKIHEFFEAHYVANNMAIALAGDFEAEEAIEVIDKHFSSWKSGDVPEFTRPMPAPITEKKSTTIHYPGQENVIIGFDTAPTKHEDEPALKLLDMILDNASAGLINLNLNQQQRVAQAGSFPYIRNDAGSQFLYGAPKEGQTLEEVEALLLEQLDLIKKGEFEDWILPAIVTDFKKNEKLALETNAGRLRLISTSYGEKKAWPDVVGEIARMEAVTKDDLIAIANKYFSKPYVVAYRKDGDYTPPTVPKPVFDPIDIDRSKQSEFAASVLAIESELIEPDFLEKGEDYQVMKLGKGVRLFYVQNPANDLFALSKVYEMGSREMRELPMAAELLDKSGTSKRAPAELKKAWYALGADFNFAIGDHNTTLNVSGLEENFDETLELFQEVLTDSQGDAKVLEELVAIQLKKKADAMKEPSMIFNALRNYTRFGEDSPFLTALSTDEIKALTVDDLIGKANQLSGYEHDYLYVGKMPIKEVAKKLKKLSRTKMALKPAPSRVLPKLIQREANEIVYVDYETAQSQIRIEFPGGLYDESKLPSIETFNEYFYGGMAGIVFQEMREARALAYSVWAHYLVSSFADGENLVMGFIGTQADKTVDSLAAYLDLWDNMPNSSDRFAIIQGSLDNQYRVSKIGFRKVLGSVKAWERLGIQGDPREERYEEIMDGDLESLFSFYESEIQGQPKMISILGPSAAIDMDQLKQHGELTQVEISDIFVD</sequence>
<feature type="domain" description="Peptidase M16 C-terminal" evidence="8">
    <location>
        <begin position="719"/>
        <end position="854"/>
    </location>
</feature>
<evidence type="ECO:0000256" key="2">
    <source>
        <dbReference type="ARBA" id="ARBA00022670"/>
    </source>
</evidence>
<dbReference type="InterPro" id="IPR050626">
    <property type="entry name" value="Peptidase_M16"/>
</dbReference>
<keyword evidence="5" id="KW-0482">Metalloprotease</keyword>
<evidence type="ECO:0000256" key="1">
    <source>
        <dbReference type="ARBA" id="ARBA00007261"/>
    </source>
</evidence>
<keyword evidence="3" id="KW-0378">Hydrolase</keyword>
<feature type="domain" description="Peptidase M16 N-terminal" evidence="7">
    <location>
        <begin position="49"/>
        <end position="90"/>
    </location>
</feature>
<evidence type="ECO:0000256" key="6">
    <source>
        <dbReference type="SAM" id="SignalP"/>
    </source>
</evidence>
<dbReference type="PANTHER" id="PTHR43690:SF17">
    <property type="entry name" value="PROTEIN YHJJ"/>
    <property type="match status" value="1"/>
</dbReference>
<dbReference type="AlphaFoldDB" id="A0A934VSQ6"/>
<feature type="domain" description="Peptidase M16 C-terminal" evidence="8">
    <location>
        <begin position="251"/>
        <end position="419"/>
    </location>
</feature>
<comment type="similarity">
    <text evidence="1">Belongs to the peptidase M16 family.</text>
</comment>
<dbReference type="InterPro" id="IPR011249">
    <property type="entry name" value="Metalloenz_LuxS/M16"/>
</dbReference>
<proteinExistence type="inferred from homology"/>
<evidence type="ECO:0000313" key="10">
    <source>
        <dbReference type="Proteomes" id="UP000617628"/>
    </source>
</evidence>
<dbReference type="SUPFAM" id="SSF63411">
    <property type="entry name" value="LuxS/MPP-like metallohydrolase"/>
    <property type="match status" value="4"/>
</dbReference>
<accession>A0A934VSQ6</accession>
<protein>
    <submittedName>
        <fullName evidence="9">Insulinase family protein</fullName>
    </submittedName>
</protein>
<dbReference type="EMBL" id="JAENIL010000035">
    <property type="protein sequence ID" value="MBK1878749.1"/>
    <property type="molecule type" value="Genomic_DNA"/>
</dbReference>
<keyword evidence="4" id="KW-0862">Zinc</keyword>
<evidence type="ECO:0000259" key="8">
    <source>
        <dbReference type="Pfam" id="PF05193"/>
    </source>
</evidence>
<name>A0A934VSQ6_9BACT</name>
<evidence type="ECO:0000259" key="7">
    <source>
        <dbReference type="Pfam" id="PF00675"/>
    </source>
</evidence>
<evidence type="ECO:0000256" key="4">
    <source>
        <dbReference type="ARBA" id="ARBA00022833"/>
    </source>
</evidence>
<gene>
    <name evidence="9" type="ORF">JIN87_17845</name>
</gene>
<dbReference type="InterPro" id="IPR011765">
    <property type="entry name" value="Pept_M16_N"/>
</dbReference>
<evidence type="ECO:0000256" key="3">
    <source>
        <dbReference type="ARBA" id="ARBA00022801"/>
    </source>
</evidence>
<dbReference type="Pfam" id="PF05193">
    <property type="entry name" value="Peptidase_M16_C"/>
    <property type="match status" value="2"/>
</dbReference>
<dbReference type="Gene3D" id="3.30.830.10">
    <property type="entry name" value="Metalloenzyme, LuxS/M16 peptidase-like"/>
    <property type="match status" value="4"/>
</dbReference>
<feature type="chain" id="PRO_5037037561" evidence="6">
    <location>
        <begin position="21"/>
        <end position="965"/>
    </location>
</feature>
<dbReference type="GO" id="GO:0006508">
    <property type="term" value="P:proteolysis"/>
    <property type="evidence" value="ECO:0007669"/>
    <property type="project" value="UniProtKB-KW"/>
</dbReference>
<dbReference type="InterPro" id="IPR007863">
    <property type="entry name" value="Peptidase_M16_C"/>
</dbReference>
<evidence type="ECO:0000256" key="5">
    <source>
        <dbReference type="ARBA" id="ARBA00023049"/>
    </source>
</evidence>
<dbReference type="Proteomes" id="UP000617628">
    <property type="component" value="Unassembled WGS sequence"/>
</dbReference>
<organism evidence="9 10">
    <name type="scientific">Pelagicoccus mobilis</name>
    <dbReference type="NCBI Taxonomy" id="415221"/>
    <lineage>
        <taxon>Bacteria</taxon>
        <taxon>Pseudomonadati</taxon>
        <taxon>Verrucomicrobiota</taxon>
        <taxon>Opitutia</taxon>
        <taxon>Puniceicoccales</taxon>
        <taxon>Pelagicoccaceae</taxon>
        <taxon>Pelagicoccus</taxon>
    </lineage>
</organism>
<evidence type="ECO:0000313" key="9">
    <source>
        <dbReference type="EMBL" id="MBK1878749.1"/>
    </source>
</evidence>
<reference evidence="9" key="1">
    <citation type="submission" date="2021-01" db="EMBL/GenBank/DDBJ databases">
        <title>Modified the classification status of verrucomicrobia.</title>
        <authorList>
            <person name="Feng X."/>
        </authorList>
    </citation>
    <scope>NUCLEOTIDE SEQUENCE</scope>
    <source>
        <strain evidence="9">KCTC 13126</strain>
    </source>
</reference>
<dbReference type="GO" id="GO:0008237">
    <property type="term" value="F:metallopeptidase activity"/>
    <property type="evidence" value="ECO:0007669"/>
    <property type="project" value="UniProtKB-KW"/>
</dbReference>
<comment type="caution">
    <text evidence="9">The sequence shown here is derived from an EMBL/GenBank/DDBJ whole genome shotgun (WGS) entry which is preliminary data.</text>
</comment>
<keyword evidence="6" id="KW-0732">Signal</keyword>
<feature type="signal peptide" evidence="6">
    <location>
        <begin position="1"/>
        <end position="20"/>
    </location>
</feature>
<keyword evidence="2" id="KW-0645">Protease</keyword>
<keyword evidence="10" id="KW-1185">Reference proteome</keyword>
<dbReference type="RefSeq" id="WP_200356962.1">
    <property type="nucleotide sequence ID" value="NZ_JAENIL010000035.1"/>
</dbReference>